<keyword evidence="3" id="KW-0813">Transport</keyword>
<evidence type="ECO:0000313" key="14">
    <source>
        <dbReference type="Proteomes" id="UP000001640"/>
    </source>
</evidence>
<evidence type="ECO:0000256" key="10">
    <source>
        <dbReference type="SAM" id="Phobius"/>
    </source>
</evidence>
<keyword evidence="8 10" id="KW-0472">Membrane</keyword>
<keyword evidence="6 10" id="KW-1133">Transmembrane helix</keyword>
<dbReference type="GO" id="GO:0006874">
    <property type="term" value="P:intracellular calcium ion homeostasis"/>
    <property type="evidence" value="ECO:0007669"/>
    <property type="project" value="TreeGrafter"/>
</dbReference>
<feature type="transmembrane region" description="Helical" evidence="10">
    <location>
        <begin position="674"/>
        <end position="695"/>
    </location>
</feature>
<dbReference type="RefSeq" id="XP_003676563.1">
    <property type="nucleotide sequence ID" value="XM_003676515.1"/>
</dbReference>
<dbReference type="AlphaFoldDB" id="G0VFD7"/>
<feature type="transmembrane region" description="Helical" evidence="10">
    <location>
        <begin position="289"/>
        <end position="316"/>
    </location>
</feature>
<evidence type="ECO:0000259" key="11">
    <source>
        <dbReference type="Pfam" id="PF01699"/>
    </source>
</evidence>
<dbReference type="GO" id="GO:0015385">
    <property type="term" value="F:sodium:proton antiporter activity"/>
    <property type="evidence" value="ECO:0007669"/>
    <property type="project" value="EnsemblFungi"/>
</dbReference>
<evidence type="ECO:0000256" key="6">
    <source>
        <dbReference type="ARBA" id="ARBA00022989"/>
    </source>
</evidence>
<evidence type="ECO:0000256" key="3">
    <source>
        <dbReference type="ARBA" id="ARBA00022448"/>
    </source>
</evidence>
<dbReference type="GO" id="GO:1990816">
    <property type="term" value="C:vacuole-mitochondrion membrane contact site"/>
    <property type="evidence" value="ECO:0007669"/>
    <property type="project" value="EnsemblFungi"/>
</dbReference>
<protein>
    <recommendedName>
        <fullName evidence="15">Sodium/calcium exchanger membrane region domain-containing protein</fullName>
    </recommendedName>
</protein>
<evidence type="ECO:0000259" key="12">
    <source>
        <dbReference type="Pfam" id="PF03733"/>
    </source>
</evidence>
<feature type="domain" description="Sodium/calcium exchanger membrane region" evidence="11">
    <location>
        <begin position="610"/>
        <end position="725"/>
    </location>
</feature>
<dbReference type="PANTHER" id="PTHR31503">
    <property type="entry name" value="VACUOLAR CALCIUM ION TRANSPORTER"/>
    <property type="match status" value="1"/>
</dbReference>
<dbReference type="PANTHER" id="PTHR31503:SF10">
    <property type="entry name" value="VNX1 PROTEIN"/>
    <property type="match status" value="1"/>
</dbReference>
<feature type="transmembrane region" description="Helical" evidence="10">
    <location>
        <begin position="707"/>
        <end position="733"/>
    </location>
</feature>
<feature type="transmembrane region" description="Helical" evidence="10">
    <location>
        <begin position="934"/>
        <end position="955"/>
    </location>
</feature>
<dbReference type="eggNOG" id="KOG1397">
    <property type="taxonomic scope" value="Eukaryota"/>
</dbReference>
<feature type="compositionally biased region" description="Basic and acidic residues" evidence="9">
    <location>
        <begin position="1"/>
        <end position="13"/>
    </location>
</feature>
<dbReference type="Gene3D" id="1.20.1420.30">
    <property type="entry name" value="NCX, central ion-binding region"/>
    <property type="match status" value="1"/>
</dbReference>
<name>G0VFD7_NAUCA</name>
<feature type="transmembrane region" description="Helical" evidence="10">
    <location>
        <begin position="999"/>
        <end position="1018"/>
    </location>
</feature>
<feature type="region of interest" description="Disordered" evidence="9">
    <location>
        <begin position="421"/>
        <end position="463"/>
    </location>
</feature>
<dbReference type="Pfam" id="PF03733">
    <property type="entry name" value="YccF"/>
    <property type="match status" value="1"/>
</dbReference>
<feature type="region of interest" description="Disordered" evidence="9">
    <location>
        <begin position="42"/>
        <end position="107"/>
    </location>
</feature>
<gene>
    <name evidence="13" type="primary">NCAS0E01330</name>
    <name evidence="13" type="ordered locus">NCAS_0E01330</name>
</gene>
<evidence type="ECO:0000256" key="5">
    <source>
        <dbReference type="ARBA" id="ARBA00022692"/>
    </source>
</evidence>
<evidence type="ECO:0000256" key="9">
    <source>
        <dbReference type="SAM" id="MobiDB-lite"/>
    </source>
</evidence>
<evidence type="ECO:0000256" key="4">
    <source>
        <dbReference type="ARBA" id="ARBA00022553"/>
    </source>
</evidence>
<dbReference type="Proteomes" id="UP000001640">
    <property type="component" value="Chromosome 5"/>
</dbReference>
<feature type="transmembrane region" description="Helical" evidence="10">
    <location>
        <begin position="576"/>
        <end position="599"/>
    </location>
</feature>
<dbReference type="GO" id="GO:0000329">
    <property type="term" value="C:fungal-type vacuole membrane"/>
    <property type="evidence" value="ECO:0007669"/>
    <property type="project" value="EnsemblFungi"/>
</dbReference>
<feature type="transmembrane region" description="Helical" evidence="10">
    <location>
        <begin position="479"/>
        <end position="507"/>
    </location>
</feature>
<feature type="compositionally biased region" description="Acidic residues" evidence="9">
    <location>
        <begin position="194"/>
        <end position="205"/>
    </location>
</feature>
<proteinExistence type="inferred from homology"/>
<comment type="similarity">
    <text evidence="2">Belongs to the Ca(2+):cation antiporter (CaCA) (TC 2.A.19) family.</text>
</comment>
<feature type="transmembrane region" description="Helical" evidence="10">
    <location>
        <begin position="611"/>
        <end position="633"/>
    </location>
</feature>
<feature type="compositionally biased region" description="Polar residues" evidence="9">
    <location>
        <begin position="433"/>
        <end position="463"/>
    </location>
</feature>
<dbReference type="FunCoup" id="G0VFD7">
    <property type="interactions" value="34"/>
</dbReference>
<evidence type="ECO:0000256" key="2">
    <source>
        <dbReference type="ARBA" id="ARBA00008170"/>
    </source>
</evidence>
<dbReference type="InterPro" id="IPR005185">
    <property type="entry name" value="YccF"/>
</dbReference>
<dbReference type="GO" id="GO:0015369">
    <property type="term" value="F:calcium:proton antiporter activity"/>
    <property type="evidence" value="ECO:0007669"/>
    <property type="project" value="EnsemblFungi"/>
</dbReference>
<dbReference type="InterPro" id="IPR004837">
    <property type="entry name" value="NaCa_Exmemb"/>
</dbReference>
<accession>G0VFD7</accession>
<evidence type="ECO:0000313" key="13">
    <source>
        <dbReference type="EMBL" id="CCC70203.1"/>
    </source>
</evidence>
<evidence type="ECO:0008006" key="15">
    <source>
        <dbReference type="Google" id="ProtNLM"/>
    </source>
</evidence>
<feature type="transmembrane region" description="Helical" evidence="10">
    <location>
        <begin position="976"/>
        <end position="993"/>
    </location>
</feature>
<dbReference type="OMA" id="PQWDMIT"/>
<dbReference type="KEGG" id="ncs:NCAS_0E01330"/>
<keyword evidence="5 10" id="KW-0812">Transmembrane</keyword>
<dbReference type="EMBL" id="HE576756">
    <property type="protein sequence ID" value="CCC70203.1"/>
    <property type="molecule type" value="Genomic_DNA"/>
</dbReference>
<dbReference type="GO" id="GO:0015386">
    <property type="term" value="F:potassium:proton antiporter activity"/>
    <property type="evidence" value="ECO:0007669"/>
    <property type="project" value="EnsemblFungi"/>
</dbReference>
<feature type="transmembrane region" description="Helical" evidence="10">
    <location>
        <begin position="639"/>
        <end position="662"/>
    </location>
</feature>
<dbReference type="FunFam" id="1.20.1420.30:FF:000014">
    <property type="entry name" value="Cation/H+ exchanger protein 2"/>
    <property type="match status" value="1"/>
</dbReference>
<dbReference type="Pfam" id="PF01699">
    <property type="entry name" value="Na_Ca_ex"/>
    <property type="match status" value="2"/>
</dbReference>
<feature type="region of interest" description="Disordered" evidence="9">
    <location>
        <begin position="1"/>
        <end position="20"/>
    </location>
</feature>
<dbReference type="GeneID" id="96903835"/>
<evidence type="ECO:0000256" key="8">
    <source>
        <dbReference type="ARBA" id="ARBA00023136"/>
    </source>
</evidence>
<sequence length="1027" mass="116851">MSKDQDHVRRVFSVDDDPKEVESDIRYLEGLHDGLKYALQEGNKSISAQPQQQQSLRSPSVPNEDNIKSSSAPDLLSASTGSIQTQNLYLNPTRSKNSETITNLNNKNLNKKKHRIISQSIVNGPKSISRLTTLNSPELFVSKSNHTITSISKKKNNKNINNDSFFDDHDKFIIHDPPRPGLGHDLLIEELNDQDDDDVYGDNDNDNNFRHPDDLENNAIDDQLSLASSLESYTLRERQDAINKTHPFGIRIWKPALYKKMRSVQRAADEDIHETKWKTITWPVHLTNIIWSLTVGLLLFILFSLAGVMVCILGLFTGSAREYSVICFKLAKYLIWPFGKVVYLTVDKKYLEEDNAEGISVPQFYKWVTSYSNRLFFHQNPNEQDCNTSLTAHESLNQPSYGSIQHFITKQQQERQNKLQNPFITPHDDRPRSSSPNTPVVYNSKNNTINNANEEPTMAQDNSTQRRLFGRGKWTWGRLIFYLCFHLILEPIVFVVTLISWLFVFTIPMSNILWNLMYHCRKHPLALGFKNIRNTREAPSTANYDEDRDSNRNILLCTFRCAGWHYYKYTVDGTNIIVVNLIAMVFFTIFNFYFIKNVWHFNFWFTDESAIFMLCLLSIIPLAFYIGQAVASISAQTSMGVGAVINAFFSTVVEVFLYCVALKQSKGPLVEGSMIGSILGAVLLLPGLSMCGGAWNRKTQRYNPASAGVSSAMLIFSMLVMFVPTMLYELYGGYTVDCDDGAEQALTFSIFILAVSSTHCSFKHPPLQFNRMYTHVIQPMSVSCAIVLFMAYAIGLWFTLRTHAKMIWQLPITDQQPKENSNITQGLNSEQNSVLLQRRSQTQLNQDAGGHDAPNWSRKKSTCILLIATLLYAIIAEILIACVDSVLEDFPSLNPKFLGLTIFALVPNTTEFLNAISFAIHGNVALSMEIGSAYALQVCLLQIPALVLYSIFYTWNMDHSLIDIRKQMFPLIFPRWDAIASIASIFMFTYLYAEGKSNYFKGSMLILLYVVVILGFYFQDILTNWQW</sequence>
<dbReference type="InterPro" id="IPR044880">
    <property type="entry name" value="NCX_ion-bd_dom_sf"/>
</dbReference>
<keyword evidence="4" id="KW-0597">Phosphoprotein</keyword>
<dbReference type="GO" id="GO:0005789">
    <property type="term" value="C:endoplasmic reticulum membrane"/>
    <property type="evidence" value="ECO:0007669"/>
    <property type="project" value="EnsemblFungi"/>
</dbReference>
<evidence type="ECO:0000256" key="7">
    <source>
        <dbReference type="ARBA" id="ARBA00023065"/>
    </source>
</evidence>
<reference evidence="13 14" key="1">
    <citation type="journal article" date="2011" name="Proc. Natl. Acad. Sci. U.S.A.">
        <title>Evolutionary erosion of yeast sex chromosomes by mating-type switching accidents.</title>
        <authorList>
            <person name="Gordon J.L."/>
            <person name="Armisen D."/>
            <person name="Proux-Wera E."/>
            <person name="Oheigeartaigh S.S."/>
            <person name="Byrne K.P."/>
            <person name="Wolfe K.H."/>
        </authorList>
    </citation>
    <scope>NUCLEOTIDE SEQUENCE [LARGE SCALE GENOMIC DNA]</scope>
    <source>
        <strain evidence="14">ATCC 76901 / BCRC 22586 / CBS 4309 / NBRC 1992 / NRRL Y-12630</strain>
    </source>
</reference>
<feature type="domain" description="Sodium/calcium exchanger membrane region" evidence="11">
    <location>
        <begin position="861"/>
        <end position="1017"/>
    </location>
</feature>
<feature type="region of interest" description="Disordered" evidence="9">
    <location>
        <begin position="194"/>
        <end position="214"/>
    </location>
</feature>
<dbReference type="InterPro" id="IPR004713">
    <property type="entry name" value="CaH_exchang"/>
</dbReference>
<dbReference type="STRING" id="1064592.G0VFD7"/>
<feature type="domain" description="Inner membrane component" evidence="12">
    <location>
        <begin position="286"/>
        <end position="340"/>
    </location>
</feature>
<comment type="subcellular location">
    <subcellularLocation>
        <location evidence="1">Endomembrane system</location>
        <topology evidence="1">Multi-pass membrane protein</topology>
    </subcellularLocation>
</comment>
<evidence type="ECO:0000256" key="1">
    <source>
        <dbReference type="ARBA" id="ARBA00004127"/>
    </source>
</evidence>
<keyword evidence="14" id="KW-1185">Reference proteome</keyword>
<feature type="transmembrane region" description="Helical" evidence="10">
    <location>
        <begin position="776"/>
        <end position="800"/>
    </location>
</feature>
<keyword evidence="7" id="KW-0406">Ion transport</keyword>
<feature type="transmembrane region" description="Helical" evidence="10">
    <location>
        <begin position="864"/>
        <end position="887"/>
    </location>
</feature>
<reference key="2">
    <citation type="submission" date="2011-08" db="EMBL/GenBank/DDBJ databases">
        <title>Genome sequence of Naumovozyma castellii.</title>
        <authorList>
            <person name="Gordon J.L."/>
            <person name="Armisen D."/>
            <person name="Proux-Wera E."/>
            <person name="OhEigeartaigh S.S."/>
            <person name="Byrne K.P."/>
            <person name="Wolfe K.H."/>
        </authorList>
    </citation>
    <scope>NUCLEOTIDE SEQUENCE</scope>
    <source>
        <strain>Type strain:CBS 4309</strain>
    </source>
</reference>
<dbReference type="InParanoid" id="G0VFD7"/>
<dbReference type="HOGENOM" id="CLU_001583_0_0_1"/>
<feature type="compositionally biased region" description="Low complexity" evidence="9">
    <location>
        <begin position="45"/>
        <end position="62"/>
    </location>
</feature>
<dbReference type="OrthoDB" id="16982at2759"/>
<feature type="compositionally biased region" description="Polar residues" evidence="9">
    <location>
        <begin position="68"/>
        <end position="102"/>
    </location>
</feature>
<organism evidence="13 14">
    <name type="scientific">Naumovozyma castellii</name>
    <name type="common">Yeast</name>
    <name type="synonym">Saccharomyces castellii</name>
    <dbReference type="NCBI Taxonomy" id="27288"/>
    <lineage>
        <taxon>Eukaryota</taxon>
        <taxon>Fungi</taxon>
        <taxon>Dikarya</taxon>
        <taxon>Ascomycota</taxon>
        <taxon>Saccharomycotina</taxon>
        <taxon>Saccharomycetes</taxon>
        <taxon>Saccharomycetales</taxon>
        <taxon>Saccharomycetaceae</taxon>
        <taxon>Naumovozyma</taxon>
    </lineage>
</organism>